<feature type="region of interest" description="Disordered" evidence="4">
    <location>
        <begin position="59"/>
        <end position="95"/>
    </location>
</feature>
<dbReference type="GO" id="GO:0090575">
    <property type="term" value="C:RNA polymerase II transcription regulator complex"/>
    <property type="evidence" value="ECO:0007669"/>
    <property type="project" value="TreeGrafter"/>
</dbReference>
<gene>
    <name evidence="6" type="ORF">TSTA_034220</name>
</gene>
<dbReference type="STRING" id="441959.B8M6W2"/>
<feature type="region of interest" description="Disordered" evidence="4">
    <location>
        <begin position="193"/>
        <end position="228"/>
    </location>
</feature>
<dbReference type="GO" id="GO:0005737">
    <property type="term" value="C:cytoplasm"/>
    <property type="evidence" value="ECO:0007669"/>
    <property type="project" value="UniProtKB-SubCell"/>
</dbReference>
<feature type="compositionally biased region" description="Polar residues" evidence="4">
    <location>
        <begin position="193"/>
        <end position="213"/>
    </location>
</feature>
<keyword evidence="7" id="KW-1185">Reference proteome</keyword>
<evidence type="ECO:0000256" key="1">
    <source>
        <dbReference type="ARBA" id="ARBA00004123"/>
    </source>
</evidence>
<dbReference type="FunCoup" id="B8M6W2">
    <property type="interactions" value="267"/>
</dbReference>
<dbReference type="RefSeq" id="XP_002480616.1">
    <property type="nucleotide sequence ID" value="XM_002480571.1"/>
</dbReference>
<dbReference type="AlphaFoldDB" id="B8M6W2"/>
<dbReference type="Proteomes" id="UP000001745">
    <property type="component" value="Unassembled WGS sequence"/>
</dbReference>
<feature type="region of interest" description="Disordered" evidence="4">
    <location>
        <begin position="111"/>
        <end position="152"/>
    </location>
</feature>
<name>B8M6W2_TALSN</name>
<accession>B8M6W2</accession>
<evidence type="ECO:0000313" key="7">
    <source>
        <dbReference type="Proteomes" id="UP000001745"/>
    </source>
</evidence>
<dbReference type="PROSITE" id="PS50217">
    <property type="entry name" value="BZIP"/>
    <property type="match status" value="1"/>
</dbReference>
<dbReference type="InterPro" id="IPR023167">
    <property type="entry name" value="Yap1_redox_dom_sf"/>
</dbReference>
<sequence>MNYSYFNPAALQQPYQLFATISPPNVDDRNTNNDSAMSQSSTPFEYTTSFPGSSSYFSGPGGAVLLPPQQQHQHSPSTANYSRHNSNDMSNPNADHLGQYIFSEFLEDPLAAAQTSTRSSSEEKDVTTPAQDRRKAQNRAAQRAFRERKERRVKELEQKLTDLQAQSMTLHADNERLKRELAKVATENEILRATSSTGEAINDDTNNRSNHNSPIDDDSNKAASSSTTAIINGPKGWAALDVRKQYAADYKTGNLPHRVVLSAENGERLLDTKATWDLIQNHPLFQKGLVDIGDVCERLKPFTKCDGQGPVFEEGRVRKVIEESVACGNDELI</sequence>
<dbReference type="InterPro" id="IPR050936">
    <property type="entry name" value="AP-1-like"/>
</dbReference>
<dbReference type="PhylomeDB" id="B8M6W2"/>
<comment type="subcellular location">
    <subcellularLocation>
        <location evidence="2">Cytoplasm</location>
    </subcellularLocation>
    <subcellularLocation>
        <location evidence="1">Nucleus</location>
    </subcellularLocation>
</comment>
<evidence type="ECO:0000259" key="5">
    <source>
        <dbReference type="PROSITE" id="PS50217"/>
    </source>
</evidence>
<dbReference type="SUPFAM" id="SSF111430">
    <property type="entry name" value="YAP1 redox domain"/>
    <property type="match status" value="1"/>
</dbReference>
<feature type="domain" description="BZIP" evidence="5">
    <location>
        <begin position="128"/>
        <end position="191"/>
    </location>
</feature>
<dbReference type="InterPro" id="IPR046347">
    <property type="entry name" value="bZIP_sf"/>
</dbReference>
<dbReference type="GO" id="GO:0000976">
    <property type="term" value="F:transcription cis-regulatory region binding"/>
    <property type="evidence" value="ECO:0007669"/>
    <property type="project" value="InterPro"/>
</dbReference>
<reference evidence="7" key="1">
    <citation type="journal article" date="2015" name="Genome Announc.">
        <title>Genome sequence of the AIDS-associated pathogen Penicillium marneffei (ATCC18224) and its near taxonomic relative Talaromyces stipitatus (ATCC10500).</title>
        <authorList>
            <person name="Nierman W.C."/>
            <person name="Fedorova-Abrams N.D."/>
            <person name="Andrianopoulos A."/>
        </authorList>
    </citation>
    <scope>NUCLEOTIDE SEQUENCE [LARGE SCALE GENOMIC DNA]</scope>
    <source>
        <strain evidence="7">ATCC 10500 / CBS 375.48 / QM 6759 / NRRL 1006</strain>
    </source>
</reference>
<keyword evidence="3" id="KW-0539">Nucleus</keyword>
<evidence type="ECO:0000313" key="6">
    <source>
        <dbReference type="EMBL" id="EED20182.1"/>
    </source>
</evidence>
<proteinExistence type="predicted"/>
<organism evidence="6 7">
    <name type="scientific">Talaromyces stipitatus (strain ATCC 10500 / CBS 375.48 / QM 6759 / NRRL 1006)</name>
    <name type="common">Penicillium stipitatum</name>
    <dbReference type="NCBI Taxonomy" id="441959"/>
    <lineage>
        <taxon>Eukaryota</taxon>
        <taxon>Fungi</taxon>
        <taxon>Dikarya</taxon>
        <taxon>Ascomycota</taxon>
        <taxon>Pezizomycotina</taxon>
        <taxon>Eurotiomycetes</taxon>
        <taxon>Eurotiomycetidae</taxon>
        <taxon>Eurotiales</taxon>
        <taxon>Trichocomaceae</taxon>
        <taxon>Talaromyces</taxon>
        <taxon>Talaromyces sect. Talaromyces</taxon>
    </lineage>
</organism>
<feature type="compositionally biased region" description="Polar residues" evidence="4">
    <location>
        <begin position="32"/>
        <end position="45"/>
    </location>
</feature>
<dbReference type="InterPro" id="IPR013910">
    <property type="entry name" value="TF_PAP1"/>
</dbReference>
<dbReference type="SMART" id="SM00338">
    <property type="entry name" value="BRLZ"/>
    <property type="match status" value="1"/>
</dbReference>
<evidence type="ECO:0000256" key="3">
    <source>
        <dbReference type="ARBA" id="ARBA00023242"/>
    </source>
</evidence>
<dbReference type="PANTHER" id="PTHR40621">
    <property type="entry name" value="TRANSCRIPTION FACTOR KAPC-RELATED"/>
    <property type="match status" value="1"/>
</dbReference>
<feature type="compositionally biased region" description="Basic and acidic residues" evidence="4">
    <location>
        <begin position="120"/>
        <end position="135"/>
    </location>
</feature>
<evidence type="ECO:0000256" key="2">
    <source>
        <dbReference type="ARBA" id="ARBA00004496"/>
    </source>
</evidence>
<feature type="compositionally biased region" description="Polar residues" evidence="4">
    <location>
        <begin position="78"/>
        <end position="93"/>
    </location>
</feature>
<dbReference type="OrthoDB" id="4940293at2759"/>
<dbReference type="GeneID" id="8097838"/>
<dbReference type="Pfam" id="PF00170">
    <property type="entry name" value="bZIP_1"/>
    <property type="match status" value="1"/>
</dbReference>
<dbReference type="PANTHER" id="PTHR40621:SF8">
    <property type="entry name" value="AP-1-LIKE TRANSCRIPTION FACTOR YAP3"/>
    <property type="match status" value="1"/>
</dbReference>
<dbReference type="GO" id="GO:0033554">
    <property type="term" value="P:cellular response to stress"/>
    <property type="evidence" value="ECO:0007669"/>
    <property type="project" value="UniProtKB-ARBA"/>
</dbReference>
<dbReference type="HOGENOM" id="CLU_044874_0_0_1"/>
<dbReference type="CDD" id="cd14688">
    <property type="entry name" value="bZIP_YAP"/>
    <property type="match status" value="1"/>
</dbReference>
<feature type="compositionally biased region" description="Low complexity" evidence="4">
    <location>
        <begin position="67"/>
        <end position="77"/>
    </location>
</feature>
<dbReference type="Gene3D" id="1.10.238.100">
    <property type="entry name" value="YAP1 redox domain. Chain B"/>
    <property type="match status" value="1"/>
</dbReference>
<dbReference type="EMBL" id="EQ962654">
    <property type="protein sequence ID" value="EED20182.1"/>
    <property type="molecule type" value="Genomic_DNA"/>
</dbReference>
<dbReference type="InParanoid" id="B8M6W2"/>
<feature type="region of interest" description="Disordered" evidence="4">
    <location>
        <begin position="21"/>
        <end position="46"/>
    </location>
</feature>
<dbReference type="SUPFAM" id="SSF57959">
    <property type="entry name" value="Leucine zipper domain"/>
    <property type="match status" value="1"/>
</dbReference>
<dbReference type="Gene3D" id="1.20.5.170">
    <property type="match status" value="1"/>
</dbReference>
<protein>
    <submittedName>
        <fullName evidence="6">BZIP transcription factor (Fcr3), putative</fullName>
    </submittedName>
</protein>
<evidence type="ECO:0000256" key="4">
    <source>
        <dbReference type="SAM" id="MobiDB-lite"/>
    </source>
</evidence>
<dbReference type="Pfam" id="PF08601">
    <property type="entry name" value="PAP1"/>
    <property type="match status" value="1"/>
</dbReference>
<dbReference type="PROSITE" id="PS00036">
    <property type="entry name" value="BZIP_BASIC"/>
    <property type="match status" value="1"/>
</dbReference>
<dbReference type="VEuPathDB" id="FungiDB:TSTA_034220"/>
<dbReference type="InterPro" id="IPR004827">
    <property type="entry name" value="bZIP"/>
</dbReference>
<dbReference type="eggNOG" id="ENOG502S2TX">
    <property type="taxonomic scope" value="Eukaryota"/>
</dbReference>
<dbReference type="GO" id="GO:0001228">
    <property type="term" value="F:DNA-binding transcription activator activity, RNA polymerase II-specific"/>
    <property type="evidence" value="ECO:0007669"/>
    <property type="project" value="TreeGrafter"/>
</dbReference>